<dbReference type="Gene3D" id="2.160.20.10">
    <property type="entry name" value="Single-stranded right-handed beta-helix, Pectin lyase-like"/>
    <property type="match status" value="1"/>
</dbReference>
<dbReference type="SUPFAM" id="SSF51120">
    <property type="entry name" value="beta-Roll"/>
    <property type="match status" value="1"/>
</dbReference>
<dbReference type="InterPro" id="IPR018511">
    <property type="entry name" value="Hemolysin-typ_Ca-bd_CS"/>
</dbReference>
<keyword evidence="3" id="KW-0614">Plasmid</keyword>
<dbReference type="SUPFAM" id="SSF51126">
    <property type="entry name" value="Pectin lyase-like"/>
    <property type="match status" value="1"/>
</dbReference>
<dbReference type="InterPro" id="IPR006626">
    <property type="entry name" value="PbH1"/>
</dbReference>
<evidence type="ECO:0000313" key="4">
    <source>
        <dbReference type="Proteomes" id="UP000595197"/>
    </source>
</evidence>
<dbReference type="InterPro" id="IPR011049">
    <property type="entry name" value="Serralysin-like_metalloprot_C"/>
</dbReference>
<dbReference type="EMBL" id="CP067422">
    <property type="protein sequence ID" value="QQP93735.1"/>
    <property type="molecule type" value="Genomic_DNA"/>
</dbReference>
<sequence length="576" mass="59599">MPTARKVADIFSGFNPSKVIWVSNKGNNSGNGSEGSPLKTIQAAINKADPGTMIKVKAGTYNENIKLSGLHGTENKPIVLESADGKGAAKIVGGSGNATVTANGISNVAIKDFHVVSNTNGGDIGGFKIWGPWKNPPHNLLIDGNTITGKGQDGFKLFQGANNVLVTNNTIDGKWRQEAIDNVSVKNVVYANNTIKGEAKYTGITLKAGSRDVEVANNLFDIDTAIGIKVGGVGSSRFNREFPDEWKGFEAKNVHVHHNVVTAKIDGKSLHFTGANNNLVEHNSFNDPVGSSAHTQKGHFTYNSFNNKVIDNSVASSNFFKPDGGQSSGFVVSGNKVGGTKPAAGAGVKSESGSKTDSAVAPAPEDTGAWAESAEPSKTIAGTKDANTLKGTKGDDRIDGKAGADKMIGGDGDDTYVVDTAKDKVVEKGNGGIDTVLSSAPDFKLPAHVENLTFTGSGDASLTGNGLDNIVKGGDGDDVINGKGGDDLLFGGAGRDSFVFEKGHGSDTIGDFKPASGGDTIELKGLKLDGFDDVKDAMTQKGDNVEIDLGGGQTLTLLGVKTSALTAGNFQFDGHS</sequence>
<feature type="region of interest" description="Disordered" evidence="1">
    <location>
        <begin position="340"/>
        <end position="405"/>
    </location>
</feature>
<keyword evidence="4" id="KW-1185">Reference proteome</keyword>
<name>A0ABX7BH68_9PROT</name>
<dbReference type="SMART" id="SM00710">
    <property type="entry name" value="PbH1"/>
    <property type="match status" value="7"/>
</dbReference>
<dbReference type="PROSITE" id="PS00330">
    <property type="entry name" value="HEMOLYSIN_CALCIUM"/>
    <property type="match status" value="1"/>
</dbReference>
<dbReference type="InterPro" id="IPR011050">
    <property type="entry name" value="Pectin_lyase_fold/virulence"/>
</dbReference>
<dbReference type="Pfam" id="PF07602">
    <property type="entry name" value="DUF1565"/>
    <property type="match status" value="1"/>
</dbReference>
<dbReference type="Proteomes" id="UP000595197">
    <property type="component" value="Plasmid pTT6-2"/>
</dbReference>
<dbReference type="InterPro" id="IPR012334">
    <property type="entry name" value="Pectin_lyas_fold"/>
</dbReference>
<dbReference type="PRINTS" id="PR00313">
    <property type="entry name" value="CABNDNGRPT"/>
</dbReference>
<gene>
    <name evidence="3" type="ORF">IGS68_32505</name>
</gene>
<accession>A0ABX7BH68</accession>
<organism evidence="3 4">
    <name type="scientific">Skermanella cutis</name>
    <dbReference type="NCBI Taxonomy" id="2775420"/>
    <lineage>
        <taxon>Bacteria</taxon>
        <taxon>Pseudomonadati</taxon>
        <taxon>Pseudomonadota</taxon>
        <taxon>Alphaproteobacteria</taxon>
        <taxon>Rhodospirillales</taxon>
        <taxon>Azospirillaceae</taxon>
        <taxon>Skermanella</taxon>
    </lineage>
</organism>
<evidence type="ECO:0000313" key="3">
    <source>
        <dbReference type="EMBL" id="QQP93735.1"/>
    </source>
</evidence>
<feature type="compositionally biased region" description="Basic and acidic residues" evidence="1">
    <location>
        <begin position="392"/>
        <end position="404"/>
    </location>
</feature>
<evidence type="ECO:0000256" key="1">
    <source>
        <dbReference type="SAM" id="MobiDB-lite"/>
    </source>
</evidence>
<protein>
    <submittedName>
        <fullName evidence="3">Right-handed parallel beta-helix repeat-containing protein</fullName>
    </submittedName>
</protein>
<proteinExistence type="predicted"/>
<feature type="domain" description="DUF1565" evidence="2">
    <location>
        <begin position="25"/>
        <end position="212"/>
    </location>
</feature>
<dbReference type="InterPro" id="IPR001343">
    <property type="entry name" value="Hemolysn_Ca-bd"/>
</dbReference>
<evidence type="ECO:0000259" key="2">
    <source>
        <dbReference type="Pfam" id="PF07602"/>
    </source>
</evidence>
<dbReference type="Gene3D" id="2.150.10.10">
    <property type="entry name" value="Serralysin-like metalloprotease, C-terminal"/>
    <property type="match status" value="2"/>
</dbReference>
<dbReference type="InterPro" id="IPR011459">
    <property type="entry name" value="DUF1565"/>
</dbReference>
<reference evidence="3" key="1">
    <citation type="submission" date="2021-02" db="EMBL/GenBank/DDBJ databases">
        <title>Skermanella TT6 skin isolate.</title>
        <authorList>
            <person name="Lee K."/>
            <person name="Ganzorig M."/>
        </authorList>
    </citation>
    <scope>NUCLEOTIDE SEQUENCE</scope>
    <source>
        <strain evidence="3">TT6</strain>
    </source>
</reference>
<dbReference type="Pfam" id="PF00353">
    <property type="entry name" value="HemolysinCabind"/>
    <property type="match status" value="2"/>
</dbReference>
<geneLocation type="plasmid" evidence="3 4">
    <name>pTT6-2</name>
</geneLocation>